<evidence type="ECO:0000256" key="7">
    <source>
        <dbReference type="ARBA" id="ARBA00023016"/>
    </source>
</evidence>
<keyword evidence="9" id="KW-1185">Reference proteome</keyword>
<accession>A0A2A2TIL8</accession>
<reference evidence="8 9" key="1">
    <citation type="submission" date="2017-08" db="EMBL/GenBank/DDBJ databases">
        <title>Draft genome sequence of filamentous cyanobacterium Calothrix elsteri CCALA 953.</title>
        <authorList>
            <person name="Gagunashvili A.N."/>
            <person name="Elster J."/>
            <person name="Andresson O.S."/>
        </authorList>
    </citation>
    <scope>NUCLEOTIDE SEQUENCE [LARGE SCALE GENOMIC DNA]</scope>
    <source>
        <strain evidence="8 9">CCALA 953</strain>
    </source>
</reference>
<dbReference type="Gene3D" id="3.30.920.30">
    <property type="entry name" value="Hypothetical protein"/>
    <property type="match status" value="1"/>
</dbReference>
<dbReference type="AlphaFoldDB" id="A0A2A2TIL8"/>
<evidence type="ECO:0000256" key="4">
    <source>
        <dbReference type="ARBA" id="ARBA00022759"/>
    </source>
</evidence>
<evidence type="ECO:0000313" key="8">
    <source>
        <dbReference type="EMBL" id="PAX53249.1"/>
    </source>
</evidence>
<proteinExistence type="inferred from homology"/>
<comment type="similarity">
    <text evidence="1">Belongs to the HicA mRNA interferase family.</text>
</comment>
<dbReference type="Pfam" id="PF07927">
    <property type="entry name" value="HicA_toxin"/>
    <property type="match status" value="1"/>
</dbReference>
<keyword evidence="2" id="KW-1277">Toxin-antitoxin system</keyword>
<evidence type="ECO:0000256" key="1">
    <source>
        <dbReference type="ARBA" id="ARBA00006620"/>
    </source>
</evidence>
<dbReference type="RefSeq" id="WP_095722457.1">
    <property type="nucleotide sequence ID" value="NZ_NTFS01000157.1"/>
</dbReference>
<keyword evidence="4" id="KW-0255">Endonuclease</keyword>
<dbReference type="GO" id="GO:0003729">
    <property type="term" value="F:mRNA binding"/>
    <property type="evidence" value="ECO:0007669"/>
    <property type="project" value="InterPro"/>
</dbReference>
<dbReference type="InterPro" id="IPR038570">
    <property type="entry name" value="HicA_sf"/>
</dbReference>
<dbReference type="Proteomes" id="UP000218238">
    <property type="component" value="Unassembled WGS sequence"/>
</dbReference>
<protein>
    <recommendedName>
        <fullName evidence="10">Addiction module toxin, HicA family</fullName>
    </recommendedName>
</protein>
<sequence>MTRTRRMNADEVERILKDYGFELVSQKGSHRKWRNVDRQLQVIVAYHKGRNLPIGTLRNIMIGANIPEAEWKTD</sequence>
<dbReference type="GO" id="GO:0016787">
    <property type="term" value="F:hydrolase activity"/>
    <property type="evidence" value="ECO:0007669"/>
    <property type="project" value="UniProtKB-KW"/>
</dbReference>
<organism evidence="8 9">
    <name type="scientific">Brunnivagina elsteri CCALA 953</name>
    <dbReference type="NCBI Taxonomy" id="987040"/>
    <lineage>
        <taxon>Bacteria</taxon>
        <taxon>Bacillati</taxon>
        <taxon>Cyanobacteriota</taxon>
        <taxon>Cyanophyceae</taxon>
        <taxon>Nostocales</taxon>
        <taxon>Calotrichaceae</taxon>
        <taxon>Brunnivagina</taxon>
    </lineage>
</organism>
<keyword evidence="5" id="KW-0378">Hydrolase</keyword>
<dbReference type="EMBL" id="NTFS01000157">
    <property type="protein sequence ID" value="PAX53249.1"/>
    <property type="molecule type" value="Genomic_DNA"/>
</dbReference>
<evidence type="ECO:0008006" key="10">
    <source>
        <dbReference type="Google" id="ProtNLM"/>
    </source>
</evidence>
<keyword evidence="6" id="KW-0694">RNA-binding</keyword>
<evidence type="ECO:0000313" key="9">
    <source>
        <dbReference type="Proteomes" id="UP000218238"/>
    </source>
</evidence>
<gene>
    <name evidence="8" type="ORF">CK510_14940</name>
</gene>
<comment type="caution">
    <text evidence="8">The sequence shown here is derived from an EMBL/GenBank/DDBJ whole genome shotgun (WGS) entry which is preliminary data.</text>
</comment>
<evidence type="ECO:0000256" key="2">
    <source>
        <dbReference type="ARBA" id="ARBA00022649"/>
    </source>
</evidence>
<keyword evidence="3" id="KW-0540">Nuclease</keyword>
<evidence type="ECO:0000256" key="3">
    <source>
        <dbReference type="ARBA" id="ARBA00022722"/>
    </source>
</evidence>
<dbReference type="InterPro" id="IPR012933">
    <property type="entry name" value="HicA_mRNA_interferase"/>
</dbReference>
<keyword evidence="7" id="KW-0346">Stress response</keyword>
<name>A0A2A2TIL8_9CYAN</name>
<dbReference type="OrthoDB" id="9811409at2"/>
<evidence type="ECO:0000256" key="6">
    <source>
        <dbReference type="ARBA" id="ARBA00022884"/>
    </source>
</evidence>
<evidence type="ECO:0000256" key="5">
    <source>
        <dbReference type="ARBA" id="ARBA00022801"/>
    </source>
</evidence>
<dbReference type="GO" id="GO:0004519">
    <property type="term" value="F:endonuclease activity"/>
    <property type="evidence" value="ECO:0007669"/>
    <property type="project" value="UniProtKB-KW"/>
</dbReference>
<dbReference type="SUPFAM" id="SSF54786">
    <property type="entry name" value="YcfA/nrd intein domain"/>
    <property type="match status" value="1"/>
</dbReference>